<keyword evidence="2" id="KW-0472">Membrane</keyword>
<keyword evidence="5" id="KW-1185">Reference proteome</keyword>
<feature type="domain" description="DUF6533" evidence="3">
    <location>
        <begin position="13"/>
        <end position="58"/>
    </location>
</feature>
<dbReference type="EMBL" id="KV448420">
    <property type="protein sequence ID" value="OAX36394.1"/>
    <property type="molecule type" value="Genomic_DNA"/>
</dbReference>
<proteinExistence type="predicted"/>
<feature type="transmembrane region" description="Helical" evidence="2">
    <location>
        <begin position="12"/>
        <end position="39"/>
    </location>
</feature>
<dbReference type="OrthoDB" id="2958007at2759"/>
<dbReference type="Pfam" id="PF20151">
    <property type="entry name" value="DUF6533"/>
    <property type="match status" value="1"/>
</dbReference>
<keyword evidence="2" id="KW-0812">Transmembrane</keyword>
<feature type="compositionally biased region" description="Polar residues" evidence="1">
    <location>
        <begin position="262"/>
        <end position="271"/>
    </location>
</feature>
<dbReference type="AlphaFoldDB" id="A0A1B7MUU4"/>
<evidence type="ECO:0000256" key="1">
    <source>
        <dbReference type="SAM" id="MobiDB-lite"/>
    </source>
</evidence>
<feature type="region of interest" description="Disordered" evidence="1">
    <location>
        <begin position="262"/>
        <end position="283"/>
    </location>
</feature>
<reference evidence="4 5" key="1">
    <citation type="submission" date="2016-06" db="EMBL/GenBank/DDBJ databases">
        <title>Comparative genomics of the ectomycorrhizal sister species Rhizopogon vinicolor and Rhizopogon vesiculosus (Basidiomycota: Boletales) reveals a divergence of the mating type B locus.</title>
        <authorList>
            <consortium name="DOE Joint Genome Institute"/>
            <person name="Mujic A.B."/>
            <person name="Kuo A."/>
            <person name="Tritt A."/>
            <person name="Lipzen A."/>
            <person name="Chen C."/>
            <person name="Johnson J."/>
            <person name="Sharma A."/>
            <person name="Barry K."/>
            <person name="Grigoriev I.V."/>
            <person name="Spatafora J.W."/>
        </authorList>
    </citation>
    <scope>NUCLEOTIDE SEQUENCE [LARGE SCALE GENOMIC DNA]</scope>
    <source>
        <strain evidence="4 5">AM-OR11-026</strain>
    </source>
</reference>
<keyword evidence="2" id="KW-1133">Transmembrane helix</keyword>
<sequence>MSAVSTGVQTAQYFTVGAMAVAIYDYCVTIALEIQLIWGRRWNVLRITFTLARYVTFIGAAMTTYGLLIFRTFALWHQSKKVLAWLFILAAICITGSIGVTKAVNSMNPPAPGANTTDCIFESGKTSAIQYAFLILFELVLMILTIYKRFDFYKGSGSRLVTTLYRDGLVYMTCIIMASVANIFVDLFAPASYTDIMDASVNSLHLAGLLPLTVLRPQLVIHGVLASRILFNLCQSRESESKIVDGIFPLAHMHRRLPSGATTVRDSTFSNPHEHDRVKGPHS</sequence>
<feature type="transmembrane region" description="Helical" evidence="2">
    <location>
        <begin position="128"/>
        <end position="147"/>
    </location>
</feature>
<dbReference type="Proteomes" id="UP000092154">
    <property type="component" value="Unassembled WGS sequence"/>
</dbReference>
<evidence type="ECO:0000313" key="4">
    <source>
        <dbReference type="EMBL" id="OAX36394.1"/>
    </source>
</evidence>
<name>A0A1B7MUU4_9AGAM</name>
<accession>A0A1B7MUU4</accession>
<feature type="transmembrane region" description="Helical" evidence="2">
    <location>
        <begin position="82"/>
        <end position="100"/>
    </location>
</feature>
<protein>
    <recommendedName>
        <fullName evidence="3">DUF6533 domain-containing protein</fullName>
    </recommendedName>
</protein>
<feature type="transmembrane region" description="Helical" evidence="2">
    <location>
        <begin position="51"/>
        <end position="70"/>
    </location>
</feature>
<feature type="transmembrane region" description="Helical" evidence="2">
    <location>
        <begin position="168"/>
        <end position="189"/>
    </location>
</feature>
<evidence type="ECO:0000256" key="2">
    <source>
        <dbReference type="SAM" id="Phobius"/>
    </source>
</evidence>
<evidence type="ECO:0000259" key="3">
    <source>
        <dbReference type="Pfam" id="PF20151"/>
    </source>
</evidence>
<feature type="compositionally biased region" description="Basic and acidic residues" evidence="1">
    <location>
        <begin position="272"/>
        <end position="283"/>
    </location>
</feature>
<dbReference type="InParanoid" id="A0A1B7MUU4"/>
<dbReference type="InterPro" id="IPR045340">
    <property type="entry name" value="DUF6533"/>
</dbReference>
<organism evidence="4 5">
    <name type="scientific">Rhizopogon vinicolor AM-OR11-026</name>
    <dbReference type="NCBI Taxonomy" id="1314800"/>
    <lineage>
        <taxon>Eukaryota</taxon>
        <taxon>Fungi</taxon>
        <taxon>Dikarya</taxon>
        <taxon>Basidiomycota</taxon>
        <taxon>Agaricomycotina</taxon>
        <taxon>Agaricomycetes</taxon>
        <taxon>Agaricomycetidae</taxon>
        <taxon>Boletales</taxon>
        <taxon>Suillineae</taxon>
        <taxon>Rhizopogonaceae</taxon>
        <taxon>Rhizopogon</taxon>
    </lineage>
</organism>
<evidence type="ECO:0000313" key="5">
    <source>
        <dbReference type="Proteomes" id="UP000092154"/>
    </source>
</evidence>
<dbReference type="STRING" id="1314800.A0A1B7MUU4"/>
<gene>
    <name evidence="4" type="ORF">K503DRAFT_802073</name>
</gene>